<feature type="transmembrane region" description="Helical" evidence="1">
    <location>
        <begin position="228"/>
        <end position="252"/>
    </location>
</feature>
<evidence type="ECO:0000313" key="3">
    <source>
        <dbReference type="EMBL" id="HEF87453.1"/>
    </source>
</evidence>
<protein>
    <submittedName>
        <fullName evidence="3">MFS transporter</fullName>
    </submittedName>
</protein>
<feature type="transmembrane region" description="Helical" evidence="1">
    <location>
        <begin position="21"/>
        <end position="46"/>
    </location>
</feature>
<name>A0A7C2BKY1_9CREN</name>
<comment type="caution">
    <text evidence="3">The sequence shown here is derived from an EMBL/GenBank/DDBJ whole genome shotgun (WGS) entry which is preliminary data.</text>
</comment>
<keyword evidence="1" id="KW-1133">Transmembrane helix</keyword>
<proteinExistence type="predicted"/>
<keyword evidence="1" id="KW-0812">Transmembrane</keyword>
<feature type="transmembrane region" description="Helical" evidence="1">
    <location>
        <begin position="318"/>
        <end position="339"/>
    </location>
</feature>
<feature type="transmembrane region" description="Helical" evidence="1">
    <location>
        <begin position="360"/>
        <end position="380"/>
    </location>
</feature>
<gene>
    <name evidence="3" type="ORF">ENP55_04035</name>
</gene>
<sequence length="407" mass="45188">MFSRRFLNEYFIEARSLLSGNVGVMALSWFLFTLSGSLVQPFFSVYAKELGASDLDLAWMRTLGMLSLGLSLIPGGLITDYIGRVKTIMIGTTGIAIVQFMYALARDWREFAIIWVLDSAMHFYQPALSAIVMDSMPRDKTFKGFILLNIVPSIPWLFMPVVGGILYQELGVTGVRIGFILSGVISIMVLILRMRGFKETYSKKDKDFSKLVFELSGYRPVLLKAFKIYLFTALLWQLAFGVLNTYGAIYAIEVLGIRKPEWGMVNSASTMASIAWSILIFRFTLTNYRKLSVISSLLASVSIAVISLPYFFKVNALSVVIICNVVISISNNIISAAISTMLTRILPQEIRGRAVSFQRIMENVGAAFSSMVAGILYVSLNPGFSLILSSLIGTASMLYLLYVFKTG</sequence>
<dbReference type="EMBL" id="DSJT01000023">
    <property type="protein sequence ID" value="HEF87453.1"/>
    <property type="molecule type" value="Genomic_DNA"/>
</dbReference>
<feature type="transmembrane region" description="Helical" evidence="1">
    <location>
        <begin position="264"/>
        <end position="284"/>
    </location>
</feature>
<feature type="transmembrane region" description="Helical" evidence="1">
    <location>
        <begin position="386"/>
        <end position="404"/>
    </location>
</feature>
<feature type="domain" description="Major facilitator superfamily (MFS) profile" evidence="2">
    <location>
        <begin position="21"/>
        <end position="407"/>
    </location>
</feature>
<reference evidence="3" key="1">
    <citation type="journal article" date="2020" name="mSystems">
        <title>Genome- and Community-Level Interaction Insights into Carbon Utilization and Element Cycling Functions of Hydrothermarchaeota in Hydrothermal Sediment.</title>
        <authorList>
            <person name="Zhou Z."/>
            <person name="Liu Y."/>
            <person name="Xu W."/>
            <person name="Pan J."/>
            <person name="Luo Z.H."/>
            <person name="Li M."/>
        </authorList>
    </citation>
    <scope>NUCLEOTIDE SEQUENCE [LARGE SCALE GENOMIC DNA]</scope>
    <source>
        <strain evidence="3">SpSt-23</strain>
    </source>
</reference>
<feature type="transmembrane region" description="Helical" evidence="1">
    <location>
        <begin position="173"/>
        <end position="194"/>
    </location>
</feature>
<dbReference type="Pfam" id="PF07690">
    <property type="entry name" value="MFS_1"/>
    <property type="match status" value="1"/>
</dbReference>
<keyword evidence="1" id="KW-0472">Membrane</keyword>
<dbReference type="InterPro" id="IPR020846">
    <property type="entry name" value="MFS_dom"/>
</dbReference>
<dbReference type="InterPro" id="IPR036259">
    <property type="entry name" value="MFS_trans_sf"/>
</dbReference>
<accession>A0A7C2BKY1</accession>
<dbReference type="AlphaFoldDB" id="A0A7C2BKY1"/>
<dbReference type="InterPro" id="IPR011701">
    <property type="entry name" value="MFS"/>
</dbReference>
<feature type="transmembrane region" description="Helical" evidence="1">
    <location>
        <begin position="291"/>
        <end position="312"/>
    </location>
</feature>
<dbReference type="PANTHER" id="PTHR23518">
    <property type="entry name" value="C-METHYLTRANSFERASE"/>
    <property type="match status" value="1"/>
</dbReference>
<feature type="transmembrane region" description="Helical" evidence="1">
    <location>
        <begin position="145"/>
        <end position="167"/>
    </location>
</feature>
<dbReference type="PANTHER" id="PTHR23518:SF2">
    <property type="entry name" value="MAJOR FACILITATOR SUPERFAMILY TRANSPORTER"/>
    <property type="match status" value="1"/>
</dbReference>
<dbReference type="SUPFAM" id="SSF103473">
    <property type="entry name" value="MFS general substrate transporter"/>
    <property type="match status" value="1"/>
</dbReference>
<dbReference type="GO" id="GO:0022857">
    <property type="term" value="F:transmembrane transporter activity"/>
    <property type="evidence" value="ECO:0007669"/>
    <property type="project" value="InterPro"/>
</dbReference>
<evidence type="ECO:0000259" key="2">
    <source>
        <dbReference type="PROSITE" id="PS50850"/>
    </source>
</evidence>
<dbReference type="PROSITE" id="PS50850">
    <property type="entry name" value="MFS"/>
    <property type="match status" value="1"/>
</dbReference>
<feature type="transmembrane region" description="Helical" evidence="1">
    <location>
        <begin position="58"/>
        <end position="78"/>
    </location>
</feature>
<dbReference type="Gene3D" id="1.20.1250.20">
    <property type="entry name" value="MFS general substrate transporter like domains"/>
    <property type="match status" value="1"/>
</dbReference>
<organism evidence="3">
    <name type="scientific">Thermosphaera aggregans</name>
    <dbReference type="NCBI Taxonomy" id="54254"/>
    <lineage>
        <taxon>Archaea</taxon>
        <taxon>Thermoproteota</taxon>
        <taxon>Thermoprotei</taxon>
        <taxon>Desulfurococcales</taxon>
        <taxon>Desulfurococcaceae</taxon>
        <taxon>Thermosphaera</taxon>
    </lineage>
</organism>
<evidence type="ECO:0000256" key="1">
    <source>
        <dbReference type="SAM" id="Phobius"/>
    </source>
</evidence>